<reference evidence="6" key="1">
    <citation type="submission" date="2020-11" db="EMBL/GenBank/DDBJ databases">
        <authorList>
            <person name="Tran Van P."/>
        </authorList>
    </citation>
    <scope>NUCLEOTIDE SEQUENCE</scope>
</reference>
<dbReference type="GO" id="GO:0042273">
    <property type="term" value="P:ribosomal large subunit biogenesis"/>
    <property type="evidence" value="ECO:0007669"/>
    <property type="project" value="TreeGrafter"/>
</dbReference>
<accession>A0A7R9ABJ5</accession>
<evidence type="ECO:0000256" key="4">
    <source>
        <dbReference type="ARBA" id="ARBA00023242"/>
    </source>
</evidence>
<dbReference type="SUPFAM" id="SSF53335">
    <property type="entry name" value="S-adenosyl-L-methionine-dependent methyltransferases"/>
    <property type="match status" value="1"/>
</dbReference>
<gene>
    <name evidence="6" type="ORF">DSTB1V02_LOCUS10890</name>
</gene>
<dbReference type="PANTHER" id="PTHR12687:SF4">
    <property type="entry name" value="NUCLEOLAR COMPLEX PROTEIN 2 HOMOLOG"/>
    <property type="match status" value="1"/>
</dbReference>
<dbReference type="InterPro" id="IPR029063">
    <property type="entry name" value="SAM-dependent_MTases_sf"/>
</dbReference>
<evidence type="ECO:0000256" key="2">
    <source>
        <dbReference type="ARBA" id="ARBA00005907"/>
    </source>
</evidence>
<evidence type="ECO:0000313" key="7">
    <source>
        <dbReference type="Proteomes" id="UP000677054"/>
    </source>
</evidence>
<dbReference type="GO" id="GO:0005654">
    <property type="term" value="C:nucleoplasm"/>
    <property type="evidence" value="ECO:0007669"/>
    <property type="project" value="TreeGrafter"/>
</dbReference>
<dbReference type="GO" id="GO:0030690">
    <property type="term" value="C:Noc1p-Noc2p complex"/>
    <property type="evidence" value="ECO:0007669"/>
    <property type="project" value="TreeGrafter"/>
</dbReference>
<proteinExistence type="inferred from homology"/>
<dbReference type="GO" id="GO:0030691">
    <property type="term" value="C:Noc2p-Noc3p complex"/>
    <property type="evidence" value="ECO:0007669"/>
    <property type="project" value="TreeGrafter"/>
</dbReference>
<dbReference type="EMBL" id="CAJPEV010003296">
    <property type="protein sequence ID" value="CAG0899443.1"/>
    <property type="molecule type" value="Genomic_DNA"/>
</dbReference>
<dbReference type="Proteomes" id="UP000677054">
    <property type="component" value="Unassembled WGS sequence"/>
</dbReference>
<evidence type="ECO:0008006" key="8">
    <source>
        <dbReference type="Google" id="ProtNLM"/>
    </source>
</evidence>
<feature type="compositionally biased region" description="Acidic residues" evidence="5">
    <location>
        <begin position="256"/>
        <end position="284"/>
    </location>
</feature>
<keyword evidence="7" id="KW-1185">Reference proteome</keyword>
<dbReference type="GO" id="GO:0003714">
    <property type="term" value="F:transcription corepressor activity"/>
    <property type="evidence" value="ECO:0007669"/>
    <property type="project" value="TreeGrafter"/>
</dbReference>
<evidence type="ECO:0000256" key="5">
    <source>
        <dbReference type="SAM" id="MobiDB-lite"/>
    </source>
</evidence>
<evidence type="ECO:0000256" key="1">
    <source>
        <dbReference type="ARBA" id="ARBA00004123"/>
    </source>
</evidence>
<name>A0A7R9ABJ5_9CRUS</name>
<dbReference type="GO" id="GO:0005730">
    <property type="term" value="C:nucleolus"/>
    <property type="evidence" value="ECO:0007669"/>
    <property type="project" value="TreeGrafter"/>
</dbReference>
<dbReference type="OrthoDB" id="10258744at2759"/>
<protein>
    <recommendedName>
        <fullName evidence="8">Nucleolar complex protein 2 homolog</fullName>
    </recommendedName>
</protein>
<dbReference type="InterPro" id="IPR010342">
    <property type="entry name" value="DUF938"/>
</dbReference>
<dbReference type="EMBL" id="LR902813">
    <property type="protein sequence ID" value="CAD7251123.1"/>
    <property type="molecule type" value="Genomic_DNA"/>
</dbReference>
<feature type="region of interest" description="Disordered" evidence="5">
    <location>
        <begin position="228"/>
        <end position="285"/>
    </location>
</feature>
<evidence type="ECO:0000313" key="6">
    <source>
        <dbReference type="EMBL" id="CAD7251123.1"/>
    </source>
</evidence>
<organism evidence="6">
    <name type="scientific">Darwinula stevensoni</name>
    <dbReference type="NCBI Taxonomy" id="69355"/>
    <lineage>
        <taxon>Eukaryota</taxon>
        <taxon>Metazoa</taxon>
        <taxon>Ecdysozoa</taxon>
        <taxon>Arthropoda</taxon>
        <taxon>Crustacea</taxon>
        <taxon>Oligostraca</taxon>
        <taxon>Ostracoda</taxon>
        <taxon>Podocopa</taxon>
        <taxon>Podocopida</taxon>
        <taxon>Darwinulocopina</taxon>
        <taxon>Darwinuloidea</taxon>
        <taxon>Darwinulidae</taxon>
        <taxon>Darwinula</taxon>
    </lineage>
</organism>
<feature type="compositionally biased region" description="Acidic residues" evidence="5">
    <location>
        <begin position="228"/>
        <end position="238"/>
    </location>
</feature>
<dbReference type="GO" id="GO:0042393">
    <property type="term" value="F:histone binding"/>
    <property type="evidence" value="ECO:0007669"/>
    <property type="project" value="TreeGrafter"/>
</dbReference>
<comment type="similarity">
    <text evidence="3">Belongs to the UPF0585 family.</text>
</comment>
<dbReference type="GO" id="GO:0000122">
    <property type="term" value="P:negative regulation of transcription by RNA polymerase II"/>
    <property type="evidence" value="ECO:0007669"/>
    <property type="project" value="TreeGrafter"/>
</dbReference>
<feature type="region of interest" description="Disordered" evidence="5">
    <location>
        <begin position="327"/>
        <end position="349"/>
    </location>
</feature>
<dbReference type="Gene3D" id="3.40.50.150">
    <property type="entry name" value="Vaccinia Virus protein VP39"/>
    <property type="match status" value="1"/>
</dbReference>
<dbReference type="Pfam" id="PF03715">
    <property type="entry name" value="Noc2"/>
    <property type="match status" value="1"/>
</dbReference>
<dbReference type="InterPro" id="IPR005343">
    <property type="entry name" value="Noc2"/>
</dbReference>
<sequence length="746" mass="84562">MLSVPAAERNRQPILEVLQQVLPNDKSLFALEIASGSGQHLVHFAPHFPHVTWQPSDIEQSYLKSINAYQKHSNLVNILQPVRIDVSKSPVEWAVRIEPNTIDVILNINMIHITPWYCTEGLFIAAGFLLCPQGILVTYGPYAVKGHLEPESNVRFDLNLKRENPEYGVRDTVDLERLGALHGITLEKAKGKRKRKSSFASSLKKTDPEFHSFLKDNDKELLDFEDFSATDSDDEDQNEGPPSYKKSKVNQKNLDKEDDDEDESDSENEADDVDVEDDDAEEEGLGGGTITAQLVQTWAQELQSQIRFLVGFRNLVMGLQAVERTIGSGQAKGPKEDQDKDEDEDGDAPIKAKYTIKSAAAFNAVLRLCVRELIPHLSTHLKFPPGKTIKVSMIAKAKGWNRVCPLIRTYAKTYLKLLSSGVTADMLKVFLKHCHELVPYISATGRRLLVRRYLRTLVRIWSRSEETNRVLAFVAIFRLTHGFRPTQPDILDFVLKQMYMSYVGNSKFTSPSSWPGINFMRHSLNELYALDPRLAYRHGFVFIRQLAIHLRAALINPKKETLTAVTNWQYMHCLYLWGELIGKLHHDESVKTLVHPFVQVLTIVDFNKKTDKKAGGGVMVPINWHCVLHLSPSQMKTRAFRDGLLDQMHLHLAHWLAIHSTDPAFPEIAFPVSHQMRLFLKACRVSTYGKKLKGLLNASEESSGLVKEDRAKVKVGEGETRSWQESPLGKYYRQWKAASSHSSRVL</sequence>
<keyword evidence="4" id="KW-0539">Nucleus</keyword>
<evidence type="ECO:0000256" key="3">
    <source>
        <dbReference type="ARBA" id="ARBA00008308"/>
    </source>
</evidence>
<comment type="similarity">
    <text evidence="2">Belongs to the NOC2 family.</text>
</comment>
<dbReference type="PANTHER" id="PTHR12687">
    <property type="entry name" value="NUCLEOLAR COMPLEX 2 AND RAD4-RELATED"/>
    <property type="match status" value="1"/>
</dbReference>
<dbReference type="Pfam" id="PF06080">
    <property type="entry name" value="DUF938"/>
    <property type="match status" value="1"/>
</dbReference>
<comment type="subcellular location">
    <subcellularLocation>
        <location evidence="1">Nucleus</location>
    </subcellularLocation>
</comment>
<dbReference type="AlphaFoldDB" id="A0A7R9ABJ5"/>